<comment type="caution">
    <text evidence="11">The sequence shown here is derived from an EMBL/GenBank/DDBJ whole genome shotgun (WGS) entry which is preliminary data.</text>
</comment>
<keyword evidence="7 9" id="KW-1133">Transmembrane helix</keyword>
<evidence type="ECO:0000256" key="4">
    <source>
        <dbReference type="ARBA" id="ARBA00022475"/>
    </source>
</evidence>
<dbReference type="STRING" id="1908257.BKK47_00175"/>
<evidence type="ECO:0000256" key="1">
    <source>
        <dbReference type="ARBA" id="ARBA00004429"/>
    </source>
</evidence>
<feature type="transmembrane region" description="Helical" evidence="9">
    <location>
        <begin position="57"/>
        <end position="76"/>
    </location>
</feature>
<dbReference type="Gene3D" id="1.10.3720.10">
    <property type="entry name" value="MetI-like"/>
    <property type="match status" value="1"/>
</dbReference>
<feature type="transmembrane region" description="Helical" evidence="9">
    <location>
        <begin position="20"/>
        <end position="45"/>
    </location>
</feature>
<dbReference type="RefSeq" id="WP_077492937.1">
    <property type="nucleotide sequence ID" value="NZ_MLHG01000003.1"/>
</dbReference>
<dbReference type="InterPro" id="IPR010065">
    <property type="entry name" value="AA_ABC_transptr_permease_3TM"/>
</dbReference>
<dbReference type="Pfam" id="PF00528">
    <property type="entry name" value="BPD_transp_1"/>
    <property type="match status" value="1"/>
</dbReference>
<dbReference type="GO" id="GO:0043190">
    <property type="term" value="C:ATP-binding cassette (ABC) transporter complex"/>
    <property type="evidence" value="ECO:0007669"/>
    <property type="project" value="InterPro"/>
</dbReference>
<feature type="transmembrane region" description="Helical" evidence="9">
    <location>
        <begin position="82"/>
        <end position="102"/>
    </location>
</feature>
<evidence type="ECO:0000256" key="2">
    <source>
        <dbReference type="ARBA" id="ARBA00010072"/>
    </source>
</evidence>
<dbReference type="InterPro" id="IPR035906">
    <property type="entry name" value="MetI-like_sf"/>
</dbReference>
<proteinExistence type="inferred from homology"/>
<keyword evidence="3 9" id="KW-0813">Transport</keyword>
<dbReference type="InterPro" id="IPR000515">
    <property type="entry name" value="MetI-like"/>
</dbReference>
<keyword evidence="4" id="KW-1003">Cell membrane</keyword>
<protein>
    <submittedName>
        <fullName evidence="11">Amino acid ABC transporter permease</fullName>
    </submittedName>
</protein>
<dbReference type="GO" id="GO:0022857">
    <property type="term" value="F:transmembrane transporter activity"/>
    <property type="evidence" value="ECO:0007669"/>
    <property type="project" value="InterPro"/>
</dbReference>
<keyword evidence="12" id="KW-1185">Reference proteome</keyword>
<reference evidence="11 12" key="1">
    <citation type="submission" date="2016-10" db="EMBL/GenBank/DDBJ databases">
        <title>Rodentibacter gen. nov. and new species.</title>
        <authorList>
            <person name="Christensen H."/>
        </authorList>
    </citation>
    <scope>NUCLEOTIDE SEQUENCE [LARGE SCALE GENOMIC DNA]</scope>
    <source>
        <strain evidence="11 12">Ppn418</strain>
    </source>
</reference>
<dbReference type="InterPro" id="IPR043429">
    <property type="entry name" value="ArtM/GltK/GlnP/TcyL/YhdX-like"/>
</dbReference>
<feature type="transmembrane region" description="Helical" evidence="9">
    <location>
        <begin position="192"/>
        <end position="212"/>
    </location>
</feature>
<keyword evidence="6" id="KW-0029">Amino-acid transport</keyword>
<dbReference type="SUPFAM" id="SSF161098">
    <property type="entry name" value="MetI-like"/>
    <property type="match status" value="1"/>
</dbReference>
<dbReference type="CDD" id="cd06261">
    <property type="entry name" value="TM_PBP2"/>
    <property type="match status" value="1"/>
</dbReference>
<dbReference type="NCBIfam" id="TIGR01726">
    <property type="entry name" value="HEQRo_perm_3TM"/>
    <property type="match status" value="1"/>
</dbReference>
<evidence type="ECO:0000259" key="10">
    <source>
        <dbReference type="PROSITE" id="PS50928"/>
    </source>
</evidence>
<feature type="domain" description="ABC transmembrane type-1" evidence="10">
    <location>
        <begin position="19"/>
        <end position="213"/>
    </location>
</feature>
<evidence type="ECO:0000256" key="8">
    <source>
        <dbReference type="ARBA" id="ARBA00023136"/>
    </source>
</evidence>
<evidence type="ECO:0000313" key="12">
    <source>
        <dbReference type="Proteomes" id="UP000189426"/>
    </source>
</evidence>
<keyword evidence="5 9" id="KW-0812">Transmembrane</keyword>
<evidence type="ECO:0000256" key="5">
    <source>
        <dbReference type="ARBA" id="ARBA00022692"/>
    </source>
</evidence>
<gene>
    <name evidence="11" type="ORF">BKK47_00175</name>
</gene>
<name>A0A1V3IKJ7_9PAST</name>
<evidence type="ECO:0000256" key="6">
    <source>
        <dbReference type="ARBA" id="ARBA00022970"/>
    </source>
</evidence>
<evidence type="ECO:0000313" key="11">
    <source>
        <dbReference type="EMBL" id="OOF41760.1"/>
    </source>
</evidence>
<comment type="similarity">
    <text evidence="2">Belongs to the binding-protein-dependent transport system permease family. HisMQ subfamily.</text>
</comment>
<keyword evidence="8 9" id="KW-0472">Membrane</keyword>
<dbReference type="EMBL" id="MLHG01000003">
    <property type="protein sequence ID" value="OOF41760.1"/>
    <property type="molecule type" value="Genomic_DNA"/>
</dbReference>
<accession>A0A1V3IKJ7</accession>
<dbReference type="Proteomes" id="UP000189426">
    <property type="component" value="Unassembled WGS sequence"/>
</dbReference>
<evidence type="ECO:0000256" key="9">
    <source>
        <dbReference type="RuleBase" id="RU363032"/>
    </source>
</evidence>
<evidence type="ECO:0000256" key="3">
    <source>
        <dbReference type="ARBA" id="ARBA00022448"/>
    </source>
</evidence>
<feature type="transmembrane region" description="Helical" evidence="9">
    <location>
        <begin position="163"/>
        <end position="180"/>
    </location>
</feature>
<sequence length="222" mass="25163">MGFELLFQGNNLTRLLSGLWVTAEIAFVSVFFACLFGVILGVVMTSKNAVIKVICQVYLEFVRIIPLLVLLFITYFGLAKWFGIHLDAITVCIWVFIFWGTAEMGDLVRGALTSIEKHQVESAYALGLTPFQTFIYILIPQSLKRVTPSAINLFTRMVKTSSLAMLIGVIEVIKVGQQIIEHSLFSNQSAALWIYGVIFFLYFVICYPLSLFSRYLETRWES</sequence>
<dbReference type="PANTHER" id="PTHR30614:SF36">
    <property type="entry name" value="ABC TRANSPORTER MEMBRANE-SPANNING PERMEASE-GLUTAMINE TRANSPORT"/>
    <property type="match status" value="1"/>
</dbReference>
<dbReference type="AlphaFoldDB" id="A0A1V3IKJ7"/>
<organism evidence="11 12">
    <name type="scientific">Rodentibacter mrazii</name>
    <dbReference type="NCBI Taxonomy" id="1908257"/>
    <lineage>
        <taxon>Bacteria</taxon>
        <taxon>Pseudomonadati</taxon>
        <taxon>Pseudomonadota</taxon>
        <taxon>Gammaproteobacteria</taxon>
        <taxon>Pasteurellales</taxon>
        <taxon>Pasteurellaceae</taxon>
        <taxon>Rodentibacter</taxon>
    </lineage>
</organism>
<dbReference type="GO" id="GO:0006865">
    <property type="term" value="P:amino acid transport"/>
    <property type="evidence" value="ECO:0007669"/>
    <property type="project" value="UniProtKB-KW"/>
</dbReference>
<comment type="subcellular location">
    <subcellularLocation>
        <location evidence="1">Cell inner membrane</location>
        <topology evidence="1">Multi-pass membrane protein</topology>
    </subcellularLocation>
    <subcellularLocation>
        <location evidence="9">Cell membrane</location>
        <topology evidence="9">Multi-pass membrane protein</topology>
    </subcellularLocation>
</comment>
<evidence type="ECO:0000256" key="7">
    <source>
        <dbReference type="ARBA" id="ARBA00022989"/>
    </source>
</evidence>
<dbReference type="PANTHER" id="PTHR30614">
    <property type="entry name" value="MEMBRANE COMPONENT OF AMINO ACID ABC TRANSPORTER"/>
    <property type="match status" value="1"/>
</dbReference>
<dbReference type="PROSITE" id="PS50928">
    <property type="entry name" value="ABC_TM1"/>
    <property type="match status" value="1"/>
</dbReference>